<evidence type="ECO:0000256" key="2">
    <source>
        <dbReference type="ARBA" id="ARBA00022723"/>
    </source>
</evidence>
<feature type="compositionally biased region" description="Low complexity" evidence="7">
    <location>
        <begin position="19"/>
        <end position="35"/>
    </location>
</feature>
<keyword evidence="4" id="KW-0238">DNA-binding</keyword>
<dbReference type="GO" id="GO:0006351">
    <property type="term" value="P:DNA-templated transcription"/>
    <property type="evidence" value="ECO:0007669"/>
    <property type="project" value="InterPro"/>
</dbReference>
<dbReference type="Proteomes" id="UP000887229">
    <property type="component" value="Unassembled WGS sequence"/>
</dbReference>
<evidence type="ECO:0000313" key="10">
    <source>
        <dbReference type="Proteomes" id="UP000887229"/>
    </source>
</evidence>
<dbReference type="CDD" id="cd00067">
    <property type="entry name" value="GAL4"/>
    <property type="match status" value="1"/>
</dbReference>
<sequence length="732" mass="81626">MVPCAHAPPVVPMPERQTDPTLSTPTDTSPSTNTTISQSGPSRVSDAEPSEKAHSKAPVRVARACDRCKARRQKCDDWNPCKRCINACVPCLYETAYLRGRAPPLPPKRPADSLVDPEHSKFPRRAPATFVSTEARDGRQSGVWASSEAHDETIPPSRASPELEIEGQFHDPTSNLNFLHRAWKRLSNRHIDNVTSEEGKAVISRQPLMSAGDRPFDVLSTSHGHIFPDRETALRLFDFYFEQCVVTYRCLNRQYCSMWLNTVIENQESQLPISNGIGHAKAALVTTIMAIATLRQEKLSQTAVSINLDGSIHGSDYHFCAASALTNAETGLPRLESVQARVLQVLYLLQTGRMNQAWYVFGGTVPIVSALGLHRKSRAASNRSTPGNYIISQCRKRTFWTVYIIDKYLAVVFGRPRLYHDDDIDQEFPDRVNDEDMSPQGPLNSEPTMDCHIDSLVFHAKIAKIIDNISREVYSLHRLPKPARLASARAFGQKLYAWREELPPHLGTIRPLSLIPSFRRQAMALKLAYAHALMHANRPFLMGVDRTEEEEESTTVCINAAKLALETVDSIVGDTIMFHAFWWTPYVTFCALAVVYVWEIQKGASNADNPSLFALAERCQGHLAASTVTDSPSQRYSVILEELRQEARQGLAHQHQLTDNASMAAMAQSEPNQLQMDFGIFPSGPIPEANPLGLPLNEWQATDWLDLDSSAFGPFLEMDGSPIMWMGDVGQQ</sequence>
<dbReference type="Pfam" id="PF00172">
    <property type="entry name" value="Zn_clus"/>
    <property type="match status" value="1"/>
</dbReference>
<dbReference type="OrthoDB" id="3037908at2759"/>
<feature type="domain" description="Zn(2)-C6 fungal-type" evidence="8">
    <location>
        <begin position="64"/>
        <end position="93"/>
    </location>
</feature>
<evidence type="ECO:0000256" key="3">
    <source>
        <dbReference type="ARBA" id="ARBA00023015"/>
    </source>
</evidence>
<dbReference type="SMART" id="SM00066">
    <property type="entry name" value="GAL4"/>
    <property type="match status" value="1"/>
</dbReference>
<keyword evidence="2" id="KW-0479">Metal-binding</keyword>
<keyword evidence="6" id="KW-0539">Nucleus</keyword>
<dbReference type="GO" id="GO:0008270">
    <property type="term" value="F:zinc ion binding"/>
    <property type="evidence" value="ECO:0007669"/>
    <property type="project" value="InterPro"/>
</dbReference>
<dbReference type="AlphaFoldDB" id="A0A9P8CSJ2"/>
<dbReference type="SUPFAM" id="SSF57701">
    <property type="entry name" value="Zn2/Cys6 DNA-binding domain"/>
    <property type="match status" value="1"/>
</dbReference>
<dbReference type="PROSITE" id="PS50048">
    <property type="entry name" value="ZN2_CY6_FUNGAL_2"/>
    <property type="match status" value="1"/>
</dbReference>
<dbReference type="Gene3D" id="4.10.240.10">
    <property type="entry name" value="Zn(2)-C6 fungal-type DNA-binding domain"/>
    <property type="match status" value="1"/>
</dbReference>
<dbReference type="Pfam" id="PF04082">
    <property type="entry name" value="Fungal_trans"/>
    <property type="match status" value="1"/>
</dbReference>
<dbReference type="GeneID" id="70294173"/>
<evidence type="ECO:0000256" key="4">
    <source>
        <dbReference type="ARBA" id="ARBA00023125"/>
    </source>
</evidence>
<feature type="region of interest" description="Disordered" evidence="7">
    <location>
        <begin position="133"/>
        <end position="159"/>
    </location>
</feature>
<dbReference type="PROSITE" id="PS00463">
    <property type="entry name" value="ZN2_CY6_FUNGAL_1"/>
    <property type="match status" value="1"/>
</dbReference>
<dbReference type="InterPro" id="IPR036864">
    <property type="entry name" value="Zn2-C6_fun-type_DNA-bd_sf"/>
</dbReference>
<accession>A0A9P8CSJ2</accession>
<feature type="region of interest" description="Disordered" evidence="7">
    <location>
        <begin position="1"/>
        <end position="59"/>
    </location>
</feature>
<dbReference type="SMART" id="SM00906">
    <property type="entry name" value="Fungal_trans"/>
    <property type="match status" value="1"/>
</dbReference>
<gene>
    <name evidence="9" type="ORF">F5Z01DRAFT_652186</name>
</gene>
<dbReference type="CDD" id="cd12148">
    <property type="entry name" value="fungal_TF_MHR"/>
    <property type="match status" value="1"/>
</dbReference>
<dbReference type="PANTHER" id="PTHR47540">
    <property type="entry name" value="THIAMINE REPRESSIBLE GENES REGULATORY PROTEIN THI5"/>
    <property type="match status" value="1"/>
</dbReference>
<evidence type="ECO:0000313" key="9">
    <source>
        <dbReference type="EMBL" id="KAG9255811.1"/>
    </source>
</evidence>
<evidence type="ECO:0000259" key="8">
    <source>
        <dbReference type="PROSITE" id="PS50048"/>
    </source>
</evidence>
<reference evidence="9" key="1">
    <citation type="journal article" date="2021" name="IMA Fungus">
        <title>Genomic characterization of three marine fungi, including Emericellopsis atlantica sp. nov. with signatures of a generalist lifestyle and marine biomass degradation.</title>
        <authorList>
            <person name="Hagestad O.C."/>
            <person name="Hou L."/>
            <person name="Andersen J.H."/>
            <person name="Hansen E.H."/>
            <person name="Altermark B."/>
            <person name="Li C."/>
            <person name="Kuhnert E."/>
            <person name="Cox R.J."/>
            <person name="Crous P.W."/>
            <person name="Spatafora J.W."/>
            <person name="Lail K."/>
            <person name="Amirebrahimi M."/>
            <person name="Lipzen A."/>
            <person name="Pangilinan J."/>
            <person name="Andreopoulos W."/>
            <person name="Hayes R.D."/>
            <person name="Ng V."/>
            <person name="Grigoriev I.V."/>
            <person name="Jackson S.A."/>
            <person name="Sutton T.D.S."/>
            <person name="Dobson A.D.W."/>
            <person name="Rama T."/>
        </authorList>
    </citation>
    <scope>NUCLEOTIDE SEQUENCE</scope>
    <source>
        <strain evidence="9">TS7</strain>
    </source>
</reference>
<comment type="subcellular location">
    <subcellularLocation>
        <location evidence="1">Nucleus</location>
    </subcellularLocation>
</comment>
<dbReference type="GO" id="GO:0045944">
    <property type="term" value="P:positive regulation of transcription by RNA polymerase II"/>
    <property type="evidence" value="ECO:0007669"/>
    <property type="project" value="TreeGrafter"/>
</dbReference>
<keyword evidence="3" id="KW-0805">Transcription regulation</keyword>
<dbReference type="RefSeq" id="XP_046119735.1">
    <property type="nucleotide sequence ID" value="XM_046263270.1"/>
</dbReference>
<dbReference type="InterPro" id="IPR007219">
    <property type="entry name" value="XnlR_reg_dom"/>
</dbReference>
<evidence type="ECO:0000256" key="6">
    <source>
        <dbReference type="ARBA" id="ARBA00023242"/>
    </source>
</evidence>
<dbReference type="InterPro" id="IPR001138">
    <property type="entry name" value="Zn2Cys6_DnaBD"/>
</dbReference>
<evidence type="ECO:0000256" key="1">
    <source>
        <dbReference type="ARBA" id="ARBA00004123"/>
    </source>
</evidence>
<protein>
    <submittedName>
        <fullName evidence="9">C6 transcription factor</fullName>
    </submittedName>
</protein>
<keyword evidence="5" id="KW-0804">Transcription</keyword>
<dbReference type="EMBL" id="MU251250">
    <property type="protein sequence ID" value="KAG9255811.1"/>
    <property type="molecule type" value="Genomic_DNA"/>
</dbReference>
<feature type="compositionally biased region" description="Basic and acidic residues" evidence="7">
    <location>
        <begin position="45"/>
        <end position="54"/>
    </location>
</feature>
<dbReference type="GO" id="GO:0043565">
    <property type="term" value="F:sequence-specific DNA binding"/>
    <property type="evidence" value="ECO:0007669"/>
    <property type="project" value="TreeGrafter"/>
</dbReference>
<evidence type="ECO:0000256" key="7">
    <source>
        <dbReference type="SAM" id="MobiDB-lite"/>
    </source>
</evidence>
<name>A0A9P8CSJ2_9HYPO</name>
<dbReference type="InterPro" id="IPR051711">
    <property type="entry name" value="Stress_Response_Reg"/>
</dbReference>
<dbReference type="GO" id="GO:0000981">
    <property type="term" value="F:DNA-binding transcription factor activity, RNA polymerase II-specific"/>
    <property type="evidence" value="ECO:0007669"/>
    <property type="project" value="InterPro"/>
</dbReference>
<comment type="caution">
    <text evidence="9">The sequence shown here is derived from an EMBL/GenBank/DDBJ whole genome shotgun (WGS) entry which is preliminary data.</text>
</comment>
<dbReference type="GO" id="GO:0005634">
    <property type="term" value="C:nucleus"/>
    <property type="evidence" value="ECO:0007669"/>
    <property type="project" value="UniProtKB-SubCell"/>
</dbReference>
<evidence type="ECO:0000256" key="5">
    <source>
        <dbReference type="ARBA" id="ARBA00023163"/>
    </source>
</evidence>
<keyword evidence="10" id="KW-1185">Reference proteome</keyword>
<dbReference type="PANTHER" id="PTHR47540:SF2">
    <property type="entry name" value="ZN(II)2CYS6 TRANSCRIPTION FACTOR (EUROFUNG)"/>
    <property type="match status" value="1"/>
</dbReference>
<proteinExistence type="predicted"/>
<organism evidence="9 10">
    <name type="scientific">Emericellopsis atlantica</name>
    <dbReference type="NCBI Taxonomy" id="2614577"/>
    <lineage>
        <taxon>Eukaryota</taxon>
        <taxon>Fungi</taxon>
        <taxon>Dikarya</taxon>
        <taxon>Ascomycota</taxon>
        <taxon>Pezizomycotina</taxon>
        <taxon>Sordariomycetes</taxon>
        <taxon>Hypocreomycetidae</taxon>
        <taxon>Hypocreales</taxon>
        <taxon>Bionectriaceae</taxon>
        <taxon>Emericellopsis</taxon>
    </lineage>
</organism>